<sequence>MNLQNRTLTILSISLWRSGSFPVLHIFFLR</sequence>
<accession>A0A8S5MGW3</accession>
<proteinExistence type="predicted"/>
<organism evidence="2">
    <name type="scientific">Podoviridae sp. ct1h53</name>
    <dbReference type="NCBI Taxonomy" id="2826536"/>
    <lineage>
        <taxon>Viruses</taxon>
        <taxon>Duplodnaviria</taxon>
        <taxon>Heunggongvirae</taxon>
        <taxon>Uroviricota</taxon>
        <taxon>Caudoviricetes</taxon>
    </lineage>
</organism>
<reference evidence="2" key="1">
    <citation type="journal article" date="2021" name="Proc. Natl. Acad. Sci. U.S.A.">
        <title>A Catalog of Tens of Thousands of Viruses from Human Metagenomes Reveals Hidden Associations with Chronic Diseases.</title>
        <authorList>
            <person name="Tisza M.J."/>
            <person name="Buck C.B."/>
        </authorList>
    </citation>
    <scope>NUCLEOTIDE SEQUENCE</scope>
    <source>
        <strain evidence="2">Ct1h53</strain>
    </source>
</reference>
<keyword evidence="1" id="KW-0472">Membrane</keyword>
<protein>
    <submittedName>
        <fullName evidence="2">Uncharacterized protein</fullName>
    </submittedName>
</protein>
<evidence type="ECO:0000313" key="2">
    <source>
        <dbReference type="EMBL" id="DAD81444.1"/>
    </source>
</evidence>
<feature type="transmembrane region" description="Helical" evidence="1">
    <location>
        <begin position="7"/>
        <end position="28"/>
    </location>
</feature>
<dbReference type="EMBL" id="BK014902">
    <property type="protein sequence ID" value="DAD81444.1"/>
    <property type="molecule type" value="Genomic_DNA"/>
</dbReference>
<keyword evidence="1" id="KW-0812">Transmembrane</keyword>
<name>A0A8S5MGW3_9CAUD</name>
<evidence type="ECO:0000256" key="1">
    <source>
        <dbReference type="SAM" id="Phobius"/>
    </source>
</evidence>
<keyword evidence="1" id="KW-1133">Transmembrane helix</keyword>